<proteinExistence type="predicted"/>
<sequence>MLPCDLLWEEETDSHNTDEGGPEFSEPPAKRKRASKNHTGKKPKGNDFWSMVDDWYSKKVEELGTKITDSGWKQLLEEFVRFDEQGFVGLSPGSVTGAVNNEPGAASTASGRQNSASRNAGVPGSSAFKYVTSGTALDKDYTVQLEEQGAS</sequence>
<feature type="region of interest" description="Disordered" evidence="1">
    <location>
        <begin position="99"/>
        <end position="125"/>
    </location>
</feature>
<gene>
    <name evidence="2" type="ORF">BDP27DRAFT_1357702</name>
</gene>
<evidence type="ECO:0000313" key="3">
    <source>
        <dbReference type="Proteomes" id="UP000772434"/>
    </source>
</evidence>
<feature type="compositionally biased region" description="Basic residues" evidence="1">
    <location>
        <begin position="30"/>
        <end position="43"/>
    </location>
</feature>
<dbReference type="AlphaFoldDB" id="A0A9P5QAQ4"/>
<name>A0A9P5QAQ4_9AGAR</name>
<keyword evidence="3" id="KW-1185">Reference proteome</keyword>
<reference evidence="2" key="1">
    <citation type="submission" date="2020-11" db="EMBL/GenBank/DDBJ databases">
        <authorList>
            <consortium name="DOE Joint Genome Institute"/>
            <person name="Ahrendt S."/>
            <person name="Riley R."/>
            <person name="Andreopoulos W."/>
            <person name="Labutti K."/>
            <person name="Pangilinan J."/>
            <person name="Ruiz-Duenas F.J."/>
            <person name="Barrasa J.M."/>
            <person name="Sanchez-Garcia M."/>
            <person name="Camarero S."/>
            <person name="Miyauchi S."/>
            <person name="Serrano A."/>
            <person name="Linde D."/>
            <person name="Babiker R."/>
            <person name="Drula E."/>
            <person name="Ayuso-Fernandez I."/>
            <person name="Pacheco R."/>
            <person name="Padilla G."/>
            <person name="Ferreira P."/>
            <person name="Barriuso J."/>
            <person name="Kellner H."/>
            <person name="Castanera R."/>
            <person name="Alfaro M."/>
            <person name="Ramirez L."/>
            <person name="Pisabarro A.G."/>
            <person name="Kuo A."/>
            <person name="Tritt A."/>
            <person name="Lipzen A."/>
            <person name="He G."/>
            <person name="Yan M."/>
            <person name="Ng V."/>
            <person name="Cullen D."/>
            <person name="Martin F."/>
            <person name="Rosso M.-N."/>
            <person name="Henrissat B."/>
            <person name="Hibbett D."/>
            <person name="Martinez A.T."/>
            <person name="Grigoriev I.V."/>
        </authorList>
    </citation>
    <scope>NUCLEOTIDE SEQUENCE</scope>
    <source>
        <strain evidence="2">AH 40177</strain>
    </source>
</reference>
<evidence type="ECO:0000313" key="2">
    <source>
        <dbReference type="EMBL" id="KAF9076930.1"/>
    </source>
</evidence>
<feature type="region of interest" description="Disordered" evidence="1">
    <location>
        <begin position="1"/>
        <end position="46"/>
    </location>
</feature>
<feature type="compositionally biased region" description="Polar residues" evidence="1">
    <location>
        <begin position="107"/>
        <end position="118"/>
    </location>
</feature>
<dbReference type="OrthoDB" id="3269273at2759"/>
<protein>
    <submittedName>
        <fullName evidence="2">Uncharacterized protein</fullName>
    </submittedName>
</protein>
<dbReference type="Proteomes" id="UP000772434">
    <property type="component" value="Unassembled WGS sequence"/>
</dbReference>
<accession>A0A9P5QAQ4</accession>
<comment type="caution">
    <text evidence="2">The sequence shown here is derived from an EMBL/GenBank/DDBJ whole genome shotgun (WGS) entry which is preliminary data.</text>
</comment>
<evidence type="ECO:0000256" key="1">
    <source>
        <dbReference type="SAM" id="MobiDB-lite"/>
    </source>
</evidence>
<dbReference type="EMBL" id="JADNRY010000005">
    <property type="protein sequence ID" value="KAF9076930.1"/>
    <property type="molecule type" value="Genomic_DNA"/>
</dbReference>
<organism evidence="2 3">
    <name type="scientific">Rhodocollybia butyracea</name>
    <dbReference type="NCBI Taxonomy" id="206335"/>
    <lineage>
        <taxon>Eukaryota</taxon>
        <taxon>Fungi</taxon>
        <taxon>Dikarya</taxon>
        <taxon>Basidiomycota</taxon>
        <taxon>Agaricomycotina</taxon>
        <taxon>Agaricomycetes</taxon>
        <taxon>Agaricomycetidae</taxon>
        <taxon>Agaricales</taxon>
        <taxon>Marasmiineae</taxon>
        <taxon>Omphalotaceae</taxon>
        <taxon>Rhodocollybia</taxon>
    </lineage>
</organism>